<proteinExistence type="inferred from homology"/>
<feature type="domain" description="Gfo/Idh/MocA-like oxidoreductase N-terminal" evidence="11">
    <location>
        <begin position="5"/>
        <end position="120"/>
    </location>
</feature>
<evidence type="ECO:0000256" key="9">
    <source>
        <dbReference type="ARBA" id="ARBA00047423"/>
    </source>
</evidence>
<evidence type="ECO:0000256" key="3">
    <source>
        <dbReference type="ARBA" id="ARBA00038853"/>
    </source>
</evidence>
<comment type="similarity">
    <text evidence="1">Belongs to the Gfo/Idh/MocA family.</text>
</comment>
<evidence type="ECO:0000256" key="4">
    <source>
        <dbReference type="ARBA" id="ARBA00038984"/>
    </source>
</evidence>
<comment type="catalytic activity">
    <reaction evidence="10">
        <text>D-xylose + NADP(+) = D-xylono-1,5-lactone + NADPH + H(+)</text>
        <dbReference type="Rhea" id="RHEA:22000"/>
        <dbReference type="ChEBI" id="CHEBI:15378"/>
        <dbReference type="ChEBI" id="CHEBI:15867"/>
        <dbReference type="ChEBI" id="CHEBI:53455"/>
        <dbReference type="ChEBI" id="CHEBI:57783"/>
        <dbReference type="ChEBI" id="CHEBI:58349"/>
        <dbReference type="EC" id="1.1.1.179"/>
    </reaction>
</comment>
<dbReference type="InterPro" id="IPR036291">
    <property type="entry name" value="NAD(P)-bd_dom_sf"/>
</dbReference>
<evidence type="ECO:0000256" key="5">
    <source>
        <dbReference type="ARBA" id="ARBA00040603"/>
    </source>
</evidence>
<gene>
    <name evidence="14" type="primary">CSON006292</name>
</gene>
<evidence type="ECO:0000256" key="6">
    <source>
        <dbReference type="ARBA" id="ARBA00042926"/>
    </source>
</evidence>
<reference evidence="13" key="1">
    <citation type="submission" date="2018-04" db="EMBL/GenBank/DDBJ databases">
        <authorList>
            <person name="Go L.Y."/>
            <person name="Mitchell J.A."/>
        </authorList>
    </citation>
    <scope>NUCLEOTIDE SEQUENCE</scope>
    <source>
        <tissue evidence="13">Whole organism</tissue>
    </source>
</reference>
<dbReference type="GO" id="GO:0000166">
    <property type="term" value="F:nucleotide binding"/>
    <property type="evidence" value="ECO:0007669"/>
    <property type="project" value="InterPro"/>
</dbReference>
<dbReference type="InterPro" id="IPR050984">
    <property type="entry name" value="Gfo/Idh/MocA_domain"/>
</dbReference>
<dbReference type="PANTHER" id="PTHR22604:SF105">
    <property type="entry name" value="TRANS-1,2-DIHYDROBENZENE-1,2-DIOL DEHYDROGENASE"/>
    <property type="match status" value="1"/>
</dbReference>
<dbReference type="Gene3D" id="3.30.360.10">
    <property type="entry name" value="Dihydrodipicolinate Reductase, domain 2"/>
    <property type="match status" value="1"/>
</dbReference>
<dbReference type="EMBL" id="UFQT01002377">
    <property type="protein sequence ID" value="SSX33333.1"/>
    <property type="molecule type" value="Genomic_DNA"/>
</dbReference>
<evidence type="ECO:0000256" key="10">
    <source>
        <dbReference type="ARBA" id="ARBA00049233"/>
    </source>
</evidence>
<accession>A0A336MXB9</accession>
<keyword evidence="2" id="KW-0560">Oxidoreductase</keyword>
<dbReference type="InterPro" id="IPR000683">
    <property type="entry name" value="Gfo/Idh/MocA-like_OxRdtase_N"/>
</dbReference>
<feature type="domain" description="GFO/IDH/MocA-like oxidoreductase" evidence="12">
    <location>
        <begin position="133"/>
        <end position="247"/>
    </location>
</feature>
<dbReference type="PANTHER" id="PTHR22604">
    <property type="entry name" value="OXIDOREDUCTASES"/>
    <property type="match status" value="1"/>
</dbReference>
<dbReference type="GO" id="GO:0047115">
    <property type="term" value="F:trans-1,2-dihydrobenzene-1,2-diol dehydrogenase activity"/>
    <property type="evidence" value="ECO:0007669"/>
    <property type="project" value="UniProtKB-EC"/>
</dbReference>
<dbReference type="SUPFAM" id="SSF55347">
    <property type="entry name" value="Glyceraldehyde-3-phosphate dehydrogenase-like, C-terminal domain"/>
    <property type="match status" value="1"/>
</dbReference>
<dbReference type="EC" id="1.3.1.20" evidence="3"/>
<dbReference type="OMA" id="AHETGKY"/>
<evidence type="ECO:0000313" key="14">
    <source>
        <dbReference type="EMBL" id="SSX33333.1"/>
    </source>
</evidence>
<dbReference type="Pfam" id="PF22725">
    <property type="entry name" value="GFO_IDH_MocA_C3"/>
    <property type="match status" value="1"/>
</dbReference>
<dbReference type="Gene3D" id="3.40.50.720">
    <property type="entry name" value="NAD(P)-binding Rossmann-like Domain"/>
    <property type="match status" value="1"/>
</dbReference>
<comment type="catalytic activity">
    <reaction evidence="9">
        <text>(1R,2R)-1,2-dihydrobenzene-1,2-diol + NADP(+) = catechol + NADPH + H(+)</text>
        <dbReference type="Rhea" id="RHEA:16729"/>
        <dbReference type="ChEBI" id="CHEBI:10702"/>
        <dbReference type="ChEBI" id="CHEBI:15378"/>
        <dbReference type="ChEBI" id="CHEBI:18135"/>
        <dbReference type="ChEBI" id="CHEBI:57783"/>
        <dbReference type="ChEBI" id="CHEBI:58349"/>
        <dbReference type="EC" id="1.3.1.20"/>
    </reaction>
</comment>
<dbReference type="EC" id="1.1.1.179" evidence="4"/>
<evidence type="ECO:0000256" key="1">
    <source>
        <dbReference type="ARBA" id="ARBA00010928"/>
    </source>
</evidence>
<evidence type="ECO:0000256" key="7">
    <source>
        <dbReference type="ARBA" id="ARBA00042988"/>
    </source>
</evidence>
<dbReference type="VEuPathDB" id="VectorBase:CSON006292"/>
<dbReference type="InterPro" id="IPR055170">
    <property type="entry name" value="GFO_IDH_MocA-like_dom"/>
</dbReference>
<reference evidence="14" key="2">
    <citation type="submission" date="2018-07" db="EMBL/GenBank/DDBJ databases">
        <authorList>
            <person name="Quirk P.G."/>
            <person name="Krulwich T.A."/>
        </authorList>
    </citation>
    <scope>NUCLEOTIDE SEQUENCE</scope>
</reference>
<evidence type="ECO:0000256" key="8">
    <source>
        <dbReference type="ARBA" id="ARBA00043025"/>
    </source>
</evidence>
<protein>
    <recommendedName>
        <fullName evidence="5">Trans-1,2-dihydrobenzene-1,2-diol dehydrogenase</fullName>
        <ecNumber evidence="4">1.1.1.179</ecNumber>
        <ecNumber evidence="3">1.3.1.20</ecNumber>
    </recommendedName>
    <alternativeName>
        <fullName evidence="8">D-xylose 1-dehydrogenase</fullName>
    </alternativeName>
    <alternativeName>
        <fullName evidence="7">D-xylose-NADP dehydrogenase</fullName>
    </alternativeName>
    <alternativeName>
        <fullName evidence="6">Dimeric dihydrodiol dehydrogenase</fullName>
    </alternativeName>
</protein>
<evidence type="ECO:0000259" key="12">
    <source>
        <dbReference type="Pfam" id="PF22725"/>
    </source>
</evidence>
<evidence type="ECO:0000259" key="11">
    <source>
        <dbReference type="Pfam" id="PF01408"/>
    </source>
</evidence>
<dbReference type="AlphaFoldDB" id="A0A336MXB9"/>
<sequence length="333" mass="36949">MSPLRWGIASAGKISNDFVCGLSTLPAEDHQVVAVAARDLGSAKKFAELHGIPNAYQGYEALAKDPNIDIVYIGAVNTAHLEIGILMLDHGKPILCEKPLCLNEKQSKKLLEHAKSKKLFAMEAIWSRYFPAYQYLKERIVKGDLGEIQQVDVNFGFNLQGIDRLEKKSLGGGTILDLGVYVIQVALWAFRDAPVDIKAQGKLNSEGVDLEMKAVLKFPNGGVANIHTSGFTEQDQIAVIKGTKGTIKLNQFWCPLKMTDVDGNEKEWPLPESKVKVNFNNSTGLRYEAEEARKCIKAGLLESPDMTHEESLRIARIQDDLRRQIGVKYPEDD</sequence>
<dbReference type="Pfam" id="PF01408">
    <property type="entry name" value="GFO_IDH_MocA"/>
    <property type="match status" value="1"/>
</dbReference>
<dbReference type="EMBL" id="UFQS01002377">
    <property type="protein sequence ID" value="SSX13914.1"/>
    <property type="molecule type" value="Genomic_DNA"/>
</dbReference>
<evidence type="ECO:0000313" key="13">
    <source>
        <dbReference type="EMBL" id="SSX13914.1"/>
    </source>
</evidence>
<name>A0A336MXB9_CULSO</name>
<dbReference type="GO" id="GO:0047837">
    <property type="term" value="F:D-xylose 1-dehydrogenase (NADP+) activity"/>
    <property type="evidence" value="ECO:0007669"/>
    <property type="project" value="UniProtKB-EC"/>
</dbReference>
<organism evidence="14">
    <name type="scientific">Culicoides sonorensis</name>
    <name type="common">Biting midge</name>
    <dbReference type="NCBI Taxonomy" id="179676"/>
    <lineage>
        <taxon>Eukaryota</taxon>
        <taxon>Metazoa</taxon>
        <taxon>Ecdysozoa</taxon>
        <taxon>Arthropoda</taxon>
        <taxon>Hexapoda</taxon>
        <taxon>Insecta</taxon>
        <taxon>Pterygota</taxon>
        <taxon>Neoptera</taxon>
        <taxon>Endopterygota</taxon>
        <taxon>Diptera</taxon>
        <taxon>Nematocera</taxon>
        <taxon>Chironomoidea</taxon>
        <taxon>Ceratopogonidae</taxon>
        <taxon>Ceratopogoninae</taxon>
        <taxon>Culicoides</taxon>
        <taxon>Monoculicoides</taxon>
    </lineage>
</organism>
<evidence type="ECO:0000256" key="2">
    <source>
        <dbReference type="ARBA" id="ARBA00023002"/>
    </source>
</evidence>
<dbReference type="SUPFAM" id="SSF51735">
    <property type="entry name" value="NAD(P)-binding Rossmann-fold domains"/>
    <property type="match status" value="1"/>
</dbReference>